<feature type="region of interest" description="Disordered" evidence="1">
    <location>
        <begin position="121"/>
        <end position="154"/>
    </location>
</feature>
<protein>
    <recommendedName>
        <fullName evidence="4">GATA-type domain-containing protein</fullName>
    </recommendedName>
</protein>
<dbReference type="RefSeq" id="WP_375733331.1">
    <property type="nucleotide sequence ID" value="NZ_JBCGDC010000011.1"/>
</dbReference>
<accession>A0ABV5CKT4</accession>
<sequence length="330" mass="36325">MIRNECPVSCLCHLNAYNPCSVPGGCGSEGCRQTATSDRRACILCPAFRADDEPRAARRPPVCDACRWRLHHTIRDIANLHARLANPEPPIVDRHRYQTTNPDGTPGRIRWADPVARLGGVAPINSRSSQPHVTGSRERPLPTPVDRIDLGAPARPGSIGIATRGHWAARGGDPDQVGVLSVATVLDSWVRDWRESMWPDVHLPDARVDQLADWLLAGFDDEQPGVRIDQACDQHPAIDEMATELRALRQALRRALGETDPQPTPVTGVACATCANRALWRQPGDTYAAECATCGTLYTDTELADHINELAGQERRRRTPEQVAELLRHN</sequence>
<comment type="caution">
    <text evidence="2">The sequence shown here is derived from an EMBL/GenBank/DDBJ whole genome shotgun (WGS) entry which is preliminary data.</text>
</comment>
<name>A0ABV5CKT4_9ACTN</name>
<evidence type="ECO:0000313" key="2">
    <source>
        <dbReference type="EMBL" id="MFB6392616.1"/>
    </source>
</evidence>
<evidence type="ECO:0000256" key="1">
    <source>
        <dbReference type="SAM" id="MobiDB-lite"/>
    </source>
</evidence>
<evidence type="ECO:0008006" key="4">
    <source>
        <dbReference type="Google" id="ProtNLM"/>
    </source>
</evidence>
<evidence type="ECO:0000313" key="3">
    <source>
        <dbReference type="Proteomes" id="UP001582793"/>
    </source>
</evidence>
<reference evidence="2 3" key="1">
    <citation type="submission" date="2024-04" db="EMBL/GenBank/DDBJ databases">
        <title>Polymorphospora sp. isolated from Baiyangdian Lake in Xiong'an New Area.</title>
        <authorList>
            <person name="Zhang X."/>
            <person name="Liu J."/>
        </authorList>
    </citation>
    <scope>NUCLEOTIDE SEQUENCE [LARGE SCALE GENOMIC DNA]</scope>
    <source>
        <strain evidence="2 3">2-325</strain>
    </source>
</reference>
<gene>
    <name evidence="2" type="ORF">AAFH96_05790</name>
</gene>
<organism evidence="2 3">
    <name type="scientific">Polymorphospora lycopeni</name>
    <dbReference type="NCBI Taxonomy" id="3140240"/>
    <lineage>
        <taxon>Bacteria</taxon>
        <taxon>Bacillati</taxon>
        <taxon>Actinomycetota</taxon>
        <taxon>Actinomycetes</taxon>
        <taxon>Micromonosporales</taxon>
        <taxon>Micromonosporaceae</taxon>
        <taxon>Polymorphospora</taxon>
    </lineage>
</organism>
<keyword evidence="3" id="KW-1185">Reference proteome</keyword>
<dbReference type="EMBL" id="JBCGDC010000011">
    <property type="protein sequence ID" value="MFB6392616.1"/>
    <property type="molecule type" value="Genomic_DNA"/>
</dbReference>
<dbReference type="Proteomes" id="UP001582793">
    <property type="component" value="Unassembled WGS sequence"/>
</dbReference>
<proteinExistence type="predicted"/>